<dbReference type="InterPro" id="IPR000390">
    <property type="entry name" value="Small_drug/metabolite_transptr"/>
</dbReference>
<evidence type="ECO:0000256" key="3">
    <source>
        <dbReference type="ARBA" id="ARBA00022475"/>
    </source>
</evidence>
<comment type="similarity">
    <text evidence="7">Belongs to the drug/metabolite transporter (DMT) superfamily. Small multidrug resistance (SMR) (TC 2.A.7.1) family.</text>
</comment>
<dbReference type="GO" id="GO:0005886">
    <property type="term" value="C:plasma membrane"/>
    <property type="evidence" value="ECO:0007669"/>
    <property type="project" value="UniProtKB-SubCell"/>
</dbReference>
<dbReference type="PANTHER" id="PTHR30561:SF0">
    <property type="entry name" value="GUANIDINIUM EXPORTER"/>
    <property type="match status" value="1"/>
</dbReference>
<dbReference type="NCBIfam" id="NF008512">
    <property type="entry name" value="PRK11431.1"/>
    <property type="match status" value="1"/>
</dbReference>
<dbReference type="GO" id="GO:0022857">
    <property type="term" value="F:transmembrane transporter activity"/>
    <property type="evidence" value="ECO:0007669"/>
    <property type="project" value="InterPro"/>
</dbReference>
<keyword evidence="3" id="KW-1003">Cell membrane</keyword>
<dbReference type="EMBL" id="CP011388">
    <property type="protein sequence ID" value="ANE47407.1"/>
    <property type="molecule type" value="Genomic_DNA"/>
</dbReference>
<comment type="subcellular location">
    <subcellularLocation>
        <location evidence="1 7">Cell membrane</location>
        <topology evidence="1 7">Multi-pass membrane protein</topology>
    </subcellularLocation>
</comment>
<reference evidence="9 10" key="1">
    <citation type="submission" date="2015-01" db="EMBL/GenBank/DDBJ databases">
        <title>Paenibacillus swuensis/DY6/whole genome sequencing.</title>
        <authorList>
            <person name="Kim M.K."/>
            <person name="Srinivasan S."/>
            <person name="Lee J.-J."/>
        </authorList>
    </citation>
    <scope>NUCLEOTIDE SEQUENCE [LARGE SCALE GENOMIC DNA]</scope>
    <source>
        <strain evidence="9 10">DY6</strain>
    </source>
</reference>
<gene>
    <name evidence="9" type="ORF">SY83_15260</name>
</gene>
<feature type="transmembrane region" description="Helical" evidence="8">
    <location>
        <begin position="84"/>
        <end position="103"/>
    </location>
</feature>
<keyword evidence="6 8" id="KW-0472">Membrane</keyword>
<keyword evidence="5 8" id="KW-1133">Transmembrane helix</keyword>
<sequence length="106" mass="11252">MAWIYLAVAGALEIIWAVGLKYTQGFTRLMPSIITVSGMAVSVYFLSLAARTLPIGTAYAIWTGIGAVGTVIFGMVFLKEPSDALRIVFLLVIVGGIVGLKFTSGH</sequence>
<keyword evidence="10" id="KW-1185">Reference proteome</keyword>
<dbReference type="Pfam" id="PF00893">
    <property type="entry name" value="Multi_Drug_Res"/>
    <property type="match status" value="1"/>
</dbReference>
<organism evidence="9 10">
    <name type="scientific">Paenibacillus swuensis</name>
    <dbReference type="NCBI Taxonomy" id="1178515"/>
    <lineage>
        <taxon>Bacteria</taxon>
        <taxon>Bacillati</taxon>
        <taxon>Bacillota</taxon>
        <taxon>Bacilli</taxon>
        <taxon>Bacillales</taxon>
        <taxon>Paenibacillaceae</taxon>
        <taxon>Paenibacillus</taxon>
    </lineage>
</organism>
<name>A0A172TKR3_9BACL</name>
<dbReference type="InterPro" id="IPR037185">
    <property type="entry name" value="EmrE-like"/>
</dbReference>
<evidence type="ECO:0000256" key="8">
    <source>
        <dbReference type="SAM" id="Phobius"/>
    </source>
</evidence>
<proteinExistence type="inferred from homology"/>
<feature type="transmembrane region" description="Helical" evidence="8">
    <location>
        <begin position="58"/>
        <end position="78"/>
    </location>
</feature>
<evidence type="ECO:0000256" key="4">
    <source>
        <dbReference type="ARBA" id="ARBA00022692"/>
    </source>
</evidence>
<feature type="transmembrane region" description="Helical" evidence="8">
    <location>
        <begin position="27"/>
        <end position="46"/>
    </location>
</feature>
<dbReference type="KEGG" id="pswu:SY83_15260"/>
<dbReference type="PANTHER" id="PTHR30561">
    <property type="entry name" value="SMR FAMILY PROTON-DEPENDENT DRUG EFFLUX TRANSPORTER SUGE"/>
    <property type="match status" value="1"/>
</dbReference>
<evidence type="ECO:0000256" key="5">
    <source>
        <dbReference type="ARBA" id="ARBA00022989"/>
    </source>
</evidence>
<accession>A0A172TKR3</accession>
<dbReference type="FunFam" id="1.10.3730.20:FF:000001">
    <property type="entry name" value="Quaternary ammonium compound resistance transporter SugE"/>
    <property type="match status" value="1"/>
</dbReference>
<evidence type="ECO:0000256" key="7">
    <source>
        <dbReference type="RuleBase" id="RU003942"/>
    </source>
</evidence>
<dbReference type="SUPFAM" id="SSF103481">
    <property type="entry name" value="Multidrug resistance efflux transporter EmrE"/>
    <property type="match status" value="1"/>
</dbReference>
<evidence type="ECO:0000256" key="2">
    <source>
        <dbReference type="ARBA" id="ARBA00022448"/>
    </source>
</evidence>
<dbReference type="Proteomes" id="UP000076927">
    <property type="component" value="Chromosome"/>
</dbReference>
<evidence type="ECO:0000313" key="9">
    <source>
        <dbReference type="EMBL" id="ANE47407.1"/>
    </source>
</evidence>
<keyword evidence="4 7" id="KW-0812">Transmembrane</keyword>
<dbReference type="AlphaFoldDB" id="A0A172TKR3"/>
<evidence type="ECO:0000256" key="1">
    <source>
        <dbReference type="ARBA" id="ARBA00004651"/>
    </source>
</evidence>
<evidence type="ECO:0000256" key="6">
    <source>
        <dbReference type="ARBA" id="ARBA00023136"/>
    </source>
</evidence>
<dbReference type="STRING" id="1178515.SY83_15260"/>
<protein>
    <submittedName>
        <fullName evidence="9">Membrane protein</fullName>
    </submittedName>
</protein>
<dbReference type="OrthoDB" id="21828at2"/>
<dbReference type="InterPro" id="IPR045324">
    <property type="entry name" value="Small_multidrug_res"/>
</dbReference>
<dbReference type="Gene3D" id="1.10.3730.20">
    <property type="match status" value="1"/>
</dbReference>
<dbReference type="PATRIC" id="fig|1178515.4.peg.3067"/>
<keyword evidence="2" id="KW-0813">Transport</keyword>
<evidence type="ECO:0000313" key="10">
    <source>
        <dbReference type="Proteomes" id="UP000076927"/>
    </source>
</evidence>
<dbReference type="RefSeq" id="WP_068608016.1">
    <property type="nucleotide sequence ID" value="NZ_CP011388.1"/>
</dbReference>